<protein>
    <submittedName>
        <fullName evidence="3">Amino acid racemase</fullName>
        <ecNumber evidence="3">5.1.1.-</ecNumber>
    </submittedName>
</protein>
<organism evidence="3 4">
    <name type="scientific">Gaoshiqia sediminis</name>
    <dbReference type="NCBI Taxonomy" id="2986998"/>
    <lineage>
        <taxon>Bacteria</taxon>
        <taxon>Pseudomonadati</taxon>
        <taxon>Bacteroidota</taxon>
        <taxon>Bacteroidia</taxon>
        <taxon>Marinilabiliales</taxon>
        <taxon>Prolixibacteraceae</taxon>
        <taxon>Gaoshiqia</taxon>
    </lineage>
</organism>
<dbReference type="InterPro" id="IPR015942">
    <property type="entry name" value="Asp/Glu/hydantoin_racemase"/>
</dbReference>
<dbReference type="PROSITE" id="PS00924">
    <property type="entry name" value="ASP_GLU_RACEMASE_2"/>
    <property type="match status" value="1"/>
</dbReference>
<dbReference type="PANTHER" id="PTHR21198">
    <property type="entry name" value="GLUTAMATE RACEMASE"/>
    <property type="match status" value="1"/>
</dbReference>
<dbReference type="Pfam" id="PF01177">
    <property type="entry name" value="Asp_Glu_race"/>
    <property type="match status" value="1"/>
</dbReference>
<dbReference type="RefSeq" id="WP_282590903.1">
    <property type="nucleotide sequence ID" value="NZ_JAPAAF010000006.1"/>
</dbReference>
<proteinExistence type="inferred from homology"/>
<evidence type="ECO:0000313" key="4">
    <source>
        <dbReference type="Proteomes" id="UP001163821"/>
    </source>
</evidence>
<dbReference type="EMBL" id="JAPAAF010000006">
    <property type="protein sequence ID" value="MCW0482296.1"/>
    <property type="molecule type" value="Genomic_DNA"/>
</dbReference>
<comment type="caution">
    <text evidence="3">The sequence shown here is derived from an EMBL/GenBank/DDBJ whole genome shotgun (WGS) entry which is preliminary data.</text>
</comment>
<dbReference type="InterPro" id="IPR004380">
    <property type="entry name" value="Asp_race"/>
</dbReference>
<evidence type="ECO:0000256" key="2">
    <source>
        <dbReference type="ARBA" id="ARBA00023235"/>
    </source>
</evidence>
<dbReference type="NCBIfam" id="TIGR00035">
    <property type="entry name" value="asp_race"/>
    <property type="match status" value="1"/>
</dbReference>
<evidence type="ECO:0000313" key="3">
    <source>
        <dbReference type="EMBL" id="MCW0482296.1"/>
    </source>
</evidence>
<comment type="similarity">
    <text evidence="1">Belongs to the aspartate/glutamate racemases family.</text>
</comment>
<keyword evidence="4" id="KW-1185">Reference proteome</keyword>
<dbReference type="Proteomes" id="UP001163821">
    <property type="component" value="Unassembled WGS sequence"/>
</dbReference>
<accession>A0AA42C841</accession>
<dbReference type="SUPFAM" id="SSF53681">
    <property type="entry name" value="Aspartate/glutamate racemase"/>
    <property type="match status" value="2"/>
</dbReference>
<reference evidence="3" key="1">
    <citation type="submission" date="2022-10" db="EMBL/GenBank/DDBJ databases">
        <title>Gaoshiqiia sediminis gen. nov., sp. nov., isolated from coastal sediment.</title>
        <authorList>
            <person name="Yu W.X."/>
            <person name="Mu D.S."/>
            <person name="Du J.Z."/>
            <person name="Liang Y.Q."/>
        </authorList>
    </citation>
    <scope>NUCLEOTIDE SEQUENCE</scope>
    <source>
        <strain evidence="3">A06</strain>
    </source>
</reference>
<gene>
    <name evidence="3" type="ORF">N2K84_06105</name>
</gene>
<dbReference type="EC" id="5.1.1.-" evidence="3"/>
<sequence length="232" mass="26372">MKTIGILGGLGPEATIDYYKEIIDEFNQGSTNLNYPEILIYSVNMAKFIGMLEQADYHGASRYLAGCINKLAEAGADFAAMSANTPHLLFSEIQDQTTIPLISIVETCKNRAKELGLKRCGLFGTKFTMKSSFFSESFAHEHIEIFTPEPRMIERIHLLLFSELELGIFKEETRAELLSIVCKMINDFEIDSLILGCTEFPIMFPEEYYLNIPFLNTTRIHVREIVKQSFDN</sequence>
<dbReference type="InterPro" id="IPR001920">
    <property type="entry name" value="Asp/Glu_race"/>
</dbReference>
<keyword evidence="2 3" id="KW-0413">Isomerase</keyword>
<dbReference type="InterPro" id="IPR033134">
    <property type="entry name" value="Asp/Glu_racemase_AS_2"/>
</dbReference>
<dbReference type="GO" id="GO:0047661">
    <property type="term" value="F:amino-acid racemase activity"/>
    <property type="evidence" value="ECO:0007669"/>
    <property type="project" value="InterPro"/>
</dbReference>
<dbReference type="AlphaFoldDB" id="A0AA42C841"/>
<dbReference type="PANTHER" id="PTHR21198:SF7">
    <property type="entry name" value="ASPARTATE-GLUTAMATE RACEMASE FAMILY"/>
    <property type="match status" value="1"/>
</dbReference>
<dbReference type="Gene3D" id="3.40.50.1860">
    <property type="match status" value="2"/>
</dbReference>
<evidence type="ECO:0000256" key="1">
    <source>
        <dbReference type="ARBA" id="ARBA00007847"/>
    </source>
</evidence>
<name>A0AA42C841_9BACT</name>